<dbReference type="PANTHER" id="PTHR24258">
    <property type="entry name" value="SERINE PROTEASE-RELATED"/>
    <property type="match status" value="1"/>
</dbReference>
<feature type="signal peptide" evidence="2">
    <location>
        <begin position="1"/>
        <end position="20"/>
    </location>
</feature>
<dbReference type="Proteomes" id="UP000789390">
    <property type="component" value="Unassembled WGS sequence"/>
</dbReference>
<protein>
    <recommendedName>
        <fullName evidence="3">Peptidase S1 domain-containing protein</fullName>
    </recommendedName>
</protein>
<evidence type="ECO:0000313" key="4">
    <source>
        <dbReference type="EMBL" id="CAH0099929.1"/>
    </source>
</evidence>
<dbReference type="PANTHER" id="PTHR24258:SF140">
    <property type="entry name" value="BCDNA.GH08420-RELATED"/>
    <property type="match status" value="1"/>
</dbReference>
<accession>A0A8J2RFY7</accession>
<proteinExistence type="predicted"/>
<gene>
    <name evidence="4" type="ORF">DGAL_LOCUS2090</name>
</gene>
<reference evidence="4" key="1">
    <citation type="submission" date="2021-11" db="EMBL/GenBank/DDBJ databases">
        <authorList>
            <person name="Schell T."/>
        </authorList>
    </citation>
    <scope>NUCLEOTIDE SEQUENCE</scope>
    <source>
        <strain evidence="4">M5</strain>
    </source>
</reference>
<dbReference type="SUPFAM" id="SSF50494">
    <property type="entry name" value="Trypsin-like serine proteases"/>
    <property type="match status" value="2"/>
</dbReference>
<dbReference type="InterPro" id="IPR009003">
    <property type="entry name" value="Peptidase_S1_PA"/>
</dbReference>
<keyword evidence="2" id="KW-0732">Signal</keyword>
<organism evidence="4 5">
    <name type="scientific">Daphnia galeata</name>
    <dbReference type="NCBI Taxonomy" id="27404"/>
    <lineage>
        <taxon>Eukaryota</taxon>
        <taxon>Metazoa</taxon>
        <taxon>Ecdysozoa</taxon>
        <taxon>Arthropoda</taxon>
        <taxon>Crustacea</taxon>
        <taxon>Branchiopoda</taxon>
        <taxon>Diplostraca</taxon>
        <taxon>Cladocera</taxon>
        <taxon>Anomopoda</taxon>
        <taxon>Daphniidae</taxon>
        <taxon>Daphnia</taxon>
    </lineage>
</organism>
<dbReference type="InterPro" id="IPR043504">
    <property type="entry name" value="Peptidase_S1_PA_chymotrypsin"/>
</dbReference>
<dbReference type="Gene3D" id="2.40.10.10">
    <property type="entry name" value="Trypsin-like serine proteases"/>
    <property type="match status" value="2"/>
</dbReference>
<dbReference type="SMART" id="SM00020">
    <property type="entry name" value="Tryp_SPc"/>
    <property type="match status" value="2"/>
</dbReference>
<keyword evidence="5" id="KW-1185">Reference proteome</keyword>
<evidence type="ECO:0000256" key="2">
    <source>
        <dbReference type="SAM" id="SignalP"/>
    </source>
</evidence>
<name>A0A8J2RFY7_9CRUS</name>
<dbReference type="GO" id="GO:0004252">
    <property type="term" value="F:serine-type endopeptidase activity"/>
    <property type="evidence" value="ECO:0007669"/>
    <property type="project" value="InterPro"/>
</dbReference>
<dbReference type="PROSITE" id="PS50240">
    <property type="entry name" value="TRYPSIN_DOM"/>
    <property type="match status" value="2"/>
</dbReference>
<comment type="caution">
    <text evidence="4">The sequence shown here is derived from an EMBL/GenBank/DDBJ whole genome shotgun (WGS) entry which is preliminary data.</text>
</comment>
<evidence type="ECO:0000259" key="3">
    <source>
        <dbReference type="PROSITE" id="PS50240"/>
    </source>
</evidence>
<feature type="domain" description="Peptidase S1" evidence="3">
    <location>
        <begin position="27"/>
        <end position="272"/>
    </location>
</feature>
<dbReference type="FunFam" id="2.40.10.10:FF:000068">
    <property type="entry name" value="transmembrane protease serine 2"/>
    <property type="match status" value="2"/>
</dbReference>
<feature type="domain" description="Peptidase S1" evidence="3">
    <location>
        <begin position="281"/>
        <end position="521"/>
    </location>
</feature>
<dbReference type="GO" id="GO:0006508">
    <property type="term" value="P:proteolysis"/>
    <property type="evidence" value="ECO:0007669"/>
    <property type="project" value="InterPro"/>
</dbReference>
<sequence length="546" mass="59671">MRSLKLIFVLLIAALSTASGIILNNRIINGDCALQGQFPYVVSITENDRHFCGGFIYNSRWVVTAASCVEGKLGINASLNVVVGQLNAVILDEFEQKMAVDTIILYPQYDSAIKLNDIALIRVTAEIQFDYVNVDFILYEEVNYRNYSLVMGWGAFFEGGVESVNLRYGAVTSILMDASTKCGSFPITEFNYTTTICAGATITSPYPAASPCQYDEGSPLVQDFVDPDTLKAIPVAVGIFSKNKMCTYTSIDGVGIYTRLSAYDSWLLYTAGLYTLNNRIIQGGLATQGQFPYVASVTENGRHFCGGFIYSSRYVVTAASCVEGKPINVLNVVVGQLSTITPDVNEQTMVVYTVTVHPEYDNTTKMNDIALIRLTAEIQFDYVNVDFILYQEANIKNSLVMGWGATFEGGYESVNLRFGAVLPQALNVSQKCGSFPDIEFNLTTTICAGPTITSPYPGGSPCQYDEGSPLVQDFEDPNTLQGIPVAVGIFSKNKMCTYGADGVGIYTRLSTFDSWLRNTAGQQPVHPASAKEYLRILTPAVNKLRS</sequence>
<dbReference type="AlphaFoldDB" id="A0A8J2RFY7"/>
<dbReference type="PRINTS" id="PR00722">
    <property type="entry name" value="CHYMOTRYPSIN"/>
</dbReference>
<dbReference type="OrthoDB" id="10059102at2759"/>
<evidence type="ECO:0000313" key="5">
    <source>
        <dbReference type="Proteomes" id="UP000789390"/>
    </source>
</evidence>
<evidence type="ECO:0000256" key="1">
    <source>
        <dbReference type="ARBA" id="ARBA00023157"/>
    </source>
</evidence>
<keyword evidence="1" id="KW-1015">Disulfide bond</keyword>
<feature type="chain" id="PRO_5035211478" description="Peptidase S1 domain-containing protein" evidence="2">
    <location>
        <begin position="21"/>
        <end position="546"/>
    </location>
</feature>
<dbReference type="InterPro" id="IPR001254">
    <property type="entry name" value="Trypsin_dom"/>
</dbReference>
<dbReference type="InterPro" id="IPR001314">
    <property type="entry name" value="Peptidase_S1A"/>
</dbReference>
<dbReference type="EMBL" id="CAKKLH010000027">
    <property type="protein sequence ID" value="CAH0099929.1"/>
    <property type="molecule type" value="Genomic_DNA"/>
</dbReference>
<dbReference type="CDD" id="cd00190">
    <property type="entry name" value="Tryp_SPc"/>
    <property type="match status" value="2"/>
</dbReference>
<dbReference type="Pfam" id="PF00089">
    <property type="entry name" value="Trypsin"/>
    <property type="match status" value="2"/>
</dbReference>